<sequence>MSANTILATFTDSPSILFTSSGPESNRTEARRPSGPYARRSGNQRNPGTLIRRLKVLNPKFTYTCSRRDFEIGSAVPADSGAVVGTRVVGAIVGGPSERLDERVVKDSSQGFRSVCFGCRDPVRVA</sequence>
<organism evidence="3">
    <name type="scientific">Acromyrmex echinatior</name>
    <name type="common">Panamanian leafcutter ant</name>
    <name type="synonym">Acromyrmex octospinosus echinatior</name>
    <dbReference type="NCBI Taxonomy" id="103372"/>
    <lineage>
        <taxon>Eukaryota</taxon>
        <taxon>Metazoa</taxon>
        <taxon>Ecdysozoa</taxon>
        <taxon>Arthropoda</taxon>
        <taxon>Hexapoda</taxon>
        <taxon>Insecta</taxon>
        <taxon>Pterygota</taxon>
        <taxon>Neoptera</taxon>
        <taxon>Endopterygota</taxon>
        <taxon>Hymenoptera</taxon>
        <taxon>Apocrita</taxon>
        <taxon>Aculeata</taxon>
        <taxon>Formicoidea</taxon>
        <taxon>Formicidae</taxon>
        <taxon>Myrmicinae</taxon>
        <taxon>Acromyrmex</taxon>
    </lineage>
</organism>
<dbReference type="Proteomes" id="UP000007755">
    <property type="component" value="Unassembled WGS sequence"/>
</dbReference>
<name>F4WIQ8_ACREC</name>
<keyword evidence="3" id="KW-1185">Reference proteome</keyword>
<dbReference type="AlphaFoldDB" id="F4WIQ8"/>
<feature type="compositionally biased region" description="Polar residues" evidence="1">
    <location>
        <begin position="16"/>
        <end position="25"/>
    </location>
</feature>
<evidence type="ECO:0000313" key="3">
    <source>
        <dbReference type="Proteomes" id="UP000007755"/>
    </source>
</evidence>
<feature type="region of interest" description="Disordered" evidence="1">
    <location>
        <begin position="16"/>
        <end position="48"/>
    </location>
</feature>
<dbReference type="InParanoid" id="F4WIQ8"/>
<accession>F4WIQ8</accession>
<proteinExistence type="predicted"/>
<evidence type="ECO:0000313" key="2">
    <source>
        <dbReference type="EMBL" id="EGI65854.1"/>
    </source>
</evidence>
<gene>
    <name evidence="2" type="ORF">G5I_05582</name>
</gene>
<protein>
    <submittedName>
        <fullName evidence="2">Uncharacterized protein</fullName>
    </submittedName>
</protein>
<reference evidence="2" key="1">
    <citation type="submission" date="2011-02" db="EMBL/GenBank/DDBJ databases">
        <title>The genome of the leaf-cutting ant Acromyrmex echinatior suggests key adaptations to social evolution and fungus farming.</title>
        <authorList>
            <person name="Nygaard S."/>
            <person name="Zhang G."/>
        </authorList>
    </citation>
    <scope>NUCLEOTIDE SEQUENCE</scope>
</reference>
<dbReference type="EMBL" id="GL888177">
    <property type="protein sequence ID" value="EGI65854.1"/>
    <property type="molecule type" value="Genomic_DNA"/>
</dbReference>
<evidence type="ECO:0000256" key="1">
    <source>
        <dbReference type="SAM" id="MobiDB-lite"/>
    </source>
</evidence>